<evidence type="ECO:0000256" key="3">
    <source>
        <dbReference type="ARBA" id="ARBA00022989"/>
    </source>
</evidence>
<reference evidence="6 9" key="1">
    <citation type="submission" date="2016-01" db="EMBL/GenBank/DDBJ databases">
        <authorList>
            <person name="Oliw E.H."/>
        </authorList>
    </citation>
    <scope>NUCLEOTIDE SEQUENCE [LARGE SCALE GENOMIC DNA]</scope>
    <source>
        <strain evidence="6 9">CMW7756B</strain>
    </source>
</reference>
<dbReference type="Proteomes" id="UP000070226">
    <property type="component" value="Unassembled WGS sequence"/>
</dbReference>
<organism evidence="6">
    <name type="scientific">Veillonella atypica</name>
    <dbReference type="NCBI Taxonomy" id="39777"/>
    <lineage>
        <taxon>Bacteria</taxon>
        <taxon>Bacillati</taxon>
        <taxon>Bacillota</taxon>
        <taxon>Negativicutes</taxon>
        <taxon>Veillonellales</taxon>
        <taxon>Veillonellaceae</taxon>
        <taxon>Veillonella</taxon>
    </lineage>
</organism>
<keyword evidence="4 5" id="KW-0472">Membrane</keyword>
<feature type="transmembrane region" description="Helical" evidence="5">
    <location>
        <begin position="60"/>
        <end position="79"/>
    </location>
</feature>
<accession>A0A133S5N6</accession>
<dbReference type="PANTHER" id="PTHR36116:SF1">
    <property type="entry name" value="UPF0060 MEMBRANE PROTEIN YNFA"/>
    <property type="match status" value="1"/>
</dbReference>
<dbReference type="InterPro" id="IPR003844">
    <property type="entry name" value="UPF0060"/>
</dbReference>
<dbReference type="PATRIC" id="fig|39777.7.peg.719"/>
<keyword evidence="1 5" id="KW-1003">Cell membrane</keyword>
<proteinExistence type="inferred from homology"/>
<evidence type="ECO:0000256" key="1">
    <source>
        <dbReference type="ARBA" id="ARBA00022475"/>
    </source>
</evidence>
<dbReference type="KEGG" id="vat:B7L28_07345"/>
<comment type="subcellular location">
    <subcellularLocation>
        <location evidence="5">Cell membrane</location>
        <topology evidence="5">Multi-pass membrane protein</topology>
    </subcellularLocation>
</comment>
<dbReference type="Proteomes" id="UP000277803">
    <property type="component" value="Unassembled WGS sequence"/>
</dbReference>
<dbReference type="Pfam" id="PF02694">
    <property type="entry name" value="UPF0060"/>
    <property type="match status" value="1"/>
</dbReference>
<dbReference type="EMBL" id="QXZZ01000003">
    <property type="protein sequence ID" value="RJY51493.1"/>
    <property type="molecule type" value="Genomic_DNA"/>
</dbReference>
<dbReference type="HAMAP" id="MF_00010">
    <property type="entry name" value="UPF0060"/>
    <property type="match status" value="1"/>
</dbReference>
<dbReference type="AlphaFoldDB" id="A0A133S5N6"/>
<keyword evidence="3 5" id="KW-1133">Transmembrane helix</keyword>
<keyword evidence="2 5" id="KW-0812">Transmembrane</keyword>
<feature type="transmembrane region" description="Helical" evidence="5">
    <location>
        <begin position="32"/>
        <end position="48"/>
    </location>
</feature>
<dbReference type="EMBL" id="JASORJ010000002">
    <property type="protein sequence ID" value="MDK7356462.1"/>
    <property type="molecule type" value="Genomic_DNA"/>
</dbReference>
<dbReference type="Proteomes" id="UP001236274">
    <property type="component" value="Unassembled WGS sequence"/>
</dbReference>
<gene>
    <name evidence="8" type="ORF">D2965_00320</name>
    <name evidence="6" type="ORF">HMPREF3233_00729</name>
    <name evidence="7" type="ORF">QP520_02340</name>
</gene>
<dbReference type="GeneID" id="57774982"/>
<evidence type="ECO:0000313" key="8">
    <source>
        <dbReference type="EMBL" id="RJY51493.1"/>
    </source>
</evidence>
<evidence type="ECO:0000256" key="4">
    <source>
        <dbReference type="ARBA" id="ARBA00023136"/>
    </source>
</evidence>
<evidence type="ECO:0000313" key="10">
    <source>
        <dbReference type="Proteomes" id="UP000277803"/>
    </source>
</evidence>
<dbReference type="EMBL" id="LRQT01000018">
    <property type="protein sequence ID" value="KXA64896.1"/>
    <property type="molecule type" value="Genomic_DNA"/>
</dbReference>
<dbReference type="RefSeq" id="WP_005381091.1">
    <property type="nucleotide sequence ID" value="NZ_CABFMO010000015.1"/>
</dbReference>
<reference evidence="7" key="3">
    <citation type="submission" date="2023-05" db="EMBL/GenBank/DDBJ databases">
        <title>Cataloging the Phylogenetic Diversity of Human Bladder Bacteria.</title>
        <authorList>
            <person name="Du J."/>
        </authorList>
    </citation>
    <scope>NUCLEOTIDE SEQUENCE</scope>
    <source>
        <strain evidence="7">UMB10101</strain>
    </source>
</reference>
<evidence type="ECO:0000313" key="6">
    <source>
        <dbReference type="EMBL" id="KXA64896.1"/>
    </source>
</evidence>
<feature type="transmembrane region" description="Helical" evidence="5">
    <location>
        <begin position="86"/>
        <end position="105"/>
    </location>
</feature>
<evidence type="ECO:0000313" key="9">
    <source>
        <dbReference type="Proteomes" id="UP000070226"/>
    </source>
</evidence>
<dbReference type="PANTHER" id="PTHR36116">
    <property type="entry name" value="UPF0060 MEMBRANE PROTEIN YNFA"/>
    <property type="match status" value="1"/>
</dbReference>
<evidence type="ECO:0000256" key="5">
    <source>
        <dbReference type="HAMAP-Rule" id="MF_00010"/>
    </source>
</evidence>
<name>A0A133S5N6_9FIRM</name>
<protein>
    <submittedName>
        <fullName evidence="7">YnfA family protein</fullName>
    </submittedName>
</protein>
<evidence type="ECO:0000313" key="7">
    <source>
        <dbReference type="EMBL" id="MDK7356462.1"/>
    </source>
</evidence>
<dbReference type="GO" id="GO:0005886">
    <property type="term" value="C:plasma membrane"/>
    <property type="evidence" value="ECO:0007669"/>
    <property type="project" value="UniProtKB-SubCell"/>
</dbReference>
<dbReference type="SUPFAM" id="SSF103481">
    <property type="entry name" value="Multidrug resistance efflux transporter EmrE"/>
    <property type="match status" value="1"/>
</dbReference>
<reference evidence="8 10" key="2">
    <citation type="submission" date="2018-09" db="EMBL/GenBank/DDBJ databases">
        <title>Genome sequence of Veillonella atypica isolated from periodontal Korean patients.</title>
        <authorList>
            <person name="Lee J.-H."/>
            <person name="Moon J.-H."/>
            <person name="Shin S.-Y."/>
        </authorList>
    </citation>
    <scope>NUCLEOTIDE SEQUENCE [LARGE SCALE GENOMIC DNA]</scope>
    <source>
        <strain evidence="8 10">KHUD_V1</strain>
    </source>
</reference>
<comment type="caution">
    <text evidence="6">The sequence shown here is derived from an EMBL/GenBank/DDBJ whole genome shotgun (WGS) entry which is preliminary data.</text>
</comment>
<evidence type="ECO:0000256" key="2">
    <source>
        <dbReference type="ARBA" id="ARBA00022692"/>
    </source>
</evidence>
<dbReference type="InterPro" id="IPR037185">
    <property type="entry name" value="EmrE-like"/>
</dbReference>
<comment type="similarity">
    <text evidence="5">Belongs to the UPF0060 family.</text>
</comment>
<feature type="transmembrane region" description="Helical" evidence="5">
    <location>
        <begin position="6"/>
        <end position="25"/>
    </location>
</feature>
<sequence>MLLSIFYFLLAGIAEIGGGYLVWLYMRDDKSPLYLLAGAIILILYGIIPTFQPEASFGKVYAAYGGVFIALSILWGWLVDGLRPDMYDIIGGLVCLVGVYIIMYAPR</sequence>
<dbReference type="NCBIfam" id="NF002586">
    <property type="entry name" value="PRK02237.1"/>
    <property type="match status" value="1"/>
</dbReference>